<feature type="transmembrane region" description="Helical" evidence="1">
    <location>
        <begin position="18"/>
        <end position="39"/>
    </location>
</feature>
<dbReference type="Pfam" id="PF10011">
    <property type="entry name" value="DUF2254"/>
    <property type="match status" value="1"/>
</dbReference>
<feature type="transmembrane region" description="Helical" evidence="1">
    <location>
        <begin position="142"/>
        <end position="165"/>
    </location>
</feature>
<dbReference type="InterPro" id="IPR018723">
    <property type="entry name" value="DUF2254_membrane"/>
</dbReference>
<feature type="transmembrane region" description="Helical" evidence="1">
    <location>
        <begin position="68"/>
        <end position="90"/>
    </location>
</feature>
<proteinExistence type="predicted"/>
<dbReference type="EMBL" id="WUWG01000001">
    <property type="protein sequence ID" value="MXU64300.1"/>
    <property type="molecule type" value="Genomic_DNA"/>
</dbReference>
<keyword evidence="3" id="KW-1185">Reference proteome</keyword>
<gene>
    <name evidence="2" type="ORF">GSH16_02485</name>
</gene>
<organism evidence="2 3">
    <name type="scientific">Oceanomicrobium pacificus</name>
    <dbReference type="NCBI Taxonomy" id="2692916"/>
    <lineage>
        <taxon>Bacteria</taxon>
        <taxon>Pseudomonadati</taxon>
        <taxon>Pseudomonadota</taxon>
        <taxon>Alphaproteobacteria</taxon>
        <taxon>Rhodobacterales</taxon>
        <taxon>Paracoccaceae</taxon>
        <taxon>Oceanomicrobium</taxon>
    </lineage>
</organism>
<name>A0A6B0TIQ3_9RHOB</name>
<dbReference type="Proteomes" id="UP000436016">
    <property type="component" value="Unassembled WGS sequence"/>
</dbReference>
<reference evidence="2 3" key="1">
    <citation type="submission" date="2019-12" db="EMBL/GenBank/DDBJ databases">
        <title>Strain KN286 was isolated from seawater, which was collected from Caroline Seamount in the tropical western Pacific.</title>
        <authorList>
            <person name="Wang Q."/>
        </authorList>
    </citation>
    <scope>NUCLEOTIDE SEQUENCE [LARGE SCALE GENOMIC DNA]</scope>
    <source>
        <strain evidence="2 3">KN286</strain>
    </source>
</reference>
<keyword evidence="1" id="KW-0472">Membrane</keyword>
<sequence>MNPLSWLPKLAQDIRASYWFIPSVLTVLAIVAAQFSIWFDHDTELMDTLLPDSASDTQAEGARTTLAVISQSVIGVTGVMFSMTLVAVSFASGNFGPRLIGNFMRDRGNQWSLGILISTFVYALIILRAVQSPVGEDVDLFVPQLSLIVALGLTFVSVGTVIYFVHHVPETINVANITAALGKALCADVRALIDSRRDRAETAPVALPDRAPDREVRLDRAGYVQTLDHDRIDRLAEEEGWIVEITADPGQFVSPHTPVARLWTASAPGDDPLEELRGSFILGDIQTEAQNLEFIVAQLVEMLARALSPGVNDPFTAMSCLDWLYAGTEAAICHRGGLSVPPAGRVHHRQLDAAILLDAGLGASRAYVAGDRLATDHFNMLLDRLLDRTGQGDLADRIAGLRIAAPPKADAPV</sequence>
<evidence type="ECO:0000256" key="1">
    <source>
        <dbReference type="SAM" id="Phobius"/>
    </source>
</evidence>
<dbReference type="RefSeq" id="WP_160851518.1">
    <property type="nucleotide sequence ID" value="NZ_WUWG01000001.1"/>
</dbReference>
<accession>A0A6B0TIQ3</accession>
<comment type="caution">
    <text evidence="2">The sequence shown here is derived from an EMBL/GenBank/DDBJ whole genome shotgun (WGS) entry which is preliminary data.</text>
</comment>
<keyword evidence="1" id="KW-1133">Transmembrane helix</keyword>
<feature type="transmembrane region" description="Helical" evidence="1">
    <location>
        <begin position="111"/>
        <end position="130"/>
    </location>
</feature>
<protein>
    <submittedName>
        <fullName evidence="2">DUF2254 domain-containing protein</fullName>
    </submittedName>
</protein>
<keyword evidence="1" id="KW-0812">Transmembrane</keyword>
<evidence type="ECO:0000313" key="3">
    <source>
        <dbReference type="Proteomes" id="UP000436016"/>
    </source>
</evidence>
<dbReference type="AlphaFoldDB" id="A0A6B0TIQ3"/>
<evidence type="ECO:0000313" key="2">
    <source>
        <dbReference type="EMBL" id="MXU64300.1"/>
    </source>
</evidence>